<dbReference type="InterPro" id="IPR036322">
    <property type="entry name" value="WD40_repeat_dom_sf"/>
</dbReference>
<dbReference type="InterPro" id="IPR001680">
    <property type="entry name" value="WD40_rpt"/>
</dbReference>
<dbReference type="PANTHER" id="PTHR14773">
    <property type="entry name" value="WD REPEAT-CONTAINING PROTEIN 76"/>
    <property type="match status" value="1"/>
</dbReference>
<dbReference type="PROSITE" id="PS50082">
    <property type="entry name" value="WD_REPEATS_2"/>
    <property type="match status" value="1"/>
</dbReference>
<keyword evidence="4 6" id="KW-0853">WD repeat</keyword>
<reference evidence="8" key="1">
    <citation type="submission" date="2018-02" db="EMBL/GenBank/DDBJ databases">
        <authorList>
            <person name="Cohen D.B."/>
            <person name="Kent A.D."/>
        </authorList>
    </citation>
    <scope>NUCLEOTIDE SEQUENCE</scope>
</reference>
<gene>
    <name evidence="8" type="ORF">FSB_LOCUS19287</name>
</gene>
<dbReference type="FunFam" id="2.130.10.10:FF:000180">
    <property type="entry name" value="WD repeat-containing protein 76"/>
    <property type="match status" value="1"/>
</dbReference>
<dbReference type="SMART" id="SM00320">
    <property type="entry name" value="WD40"/>
    <property type="match status" value="3"/>
</dbReference>
<organism evidence="8">
    <name type="scientific">Fagus sylvatica</name>
    <name type="common">Beechnut</name>
    <dbReference type="NCBI Taxonomy" id="28930"/>
    <lineage>
        <taxon>Eukaryota</taxon>
        <taxon>Viridiplantae</taxon>
        <taxon>Streptophyta</taxon>
        <taxon>Embryophyta</taxon>
        <taxon>Tracheophyta</taxon>
        <taxon>Spermatophyta</taxon>
        <taxon>Magnoliopsida</taxon>
        <taxon>eudicotyledons</taxon>
        <taxon>Gunneridae</taxon>
        <taxon>Pentapetalae</taxon>
        <taxon>rosids</taxon>
        <taxon>fabids</taxon>
        <taxon>Fagales</taxon>
        <taxon>Fagaceae</taxon>
        <taxon>Fagus</taxon>
    </lineage>
</organism>
<keyword evidence="5" id="KW-0677">Repeat</keyword>
<evidence type="ECO:0000256" key="6">
    <source>
        <dbReference type="PROSITE-ProRule" id="PRU00221"/>
    </source>
</evidence>
<dbReference type="Gene3D" id="2.130.10.10">
    <property type="entry name" value="YVTN repeat-like/Quinoprotein amine dehydrogenase"/>
    <property type="match status" value="1"/>
</dbReference>
<evidence type="ECO:0000256" key="7">
    <source>
        <dbReference type="SAM" id="MobiDB-lite"/>
    </source>
</evidence>
<dbReference type="SUPFAM" id="SSF50978">
    <property type="entry name" value="WD40 repeat-like"/>
    <property type="match status" value="1"/>
</dbReference>
<name>A0A2N9FW84_FAGSY</name>
<dbReference type="GO" id="GO:2000001">
    <property type="term" value="P:regulation of DNA damage checkpoint"/>
    <property type="evidence" value="ECO:0007669"/>
    <property type="project" value="TreeGrafter"/>
</dbReference>
<evidence type="ECO:0000256" key="3">
    <source>
        <dbReference type="ARBA" id="ARBA00021234"/>
    </source>
</evidence>
<evidence type="ECO:0000256" key="5">
    <source>
        <dbReference type="ARBA" id="ARBA00022737"/>
    </source>
</evidence>
<accession>A0A2N9FW84</accession>
<evidence type="ECO:0000313" key="8">
    <source>
        <dbReference type="EMBL" id="SPC91405.1"/>
    </source>
</evidence>
<dbReference type="InterPro" id="IPR050853">
    <property type="entry name" value="WD_repeat_DNA-damage-binding"/>
</dbReference>
<evidence type="ECO:0000256" key="1">
    <source>
        <dbReference type="ARBA" id="ARBA00002530"/>
    </source>
</evidence>
<dbReference type="AlphaFoldDB" id="A0A2N9FW84"/>
<dbReference type="GO" id="GO:0005634">
    <property type="term" value="C:nucleus"/>
    <property type="evidence" value="ECO:0007669"/>
    <property type="project" value="TreeGrafter"/>
</dbReference>
<dbReference type="Pfam" id="PF00400">
    <property type="entry name" value="WD40"/>
    <property type="match status" value="2"/>
</dbReference>
<evidence type="ECO:0000256" key="4">
    <source>
        <dbReference type="ARBA" id="ARBA00022574"/>
    </source>
</evidence>
<dbReference type="EMBL" id="OIVN01001224">
    <property type="protein sequence ID" value="SPC91405.1"/>
    <property type="molecule type" value="Genomic_DNA"/>
</dbReference>
<feature type="repeat" description="WD" evidence="6">
    <location>
        <begin position="308"/>
        <end position="343"/>
    </location>
</feature>
<protein>
    <recommendedName>
        <fullName evidence="3">WD repeat-containing protein 76</fullName>
    </recommendedName>
</protein>
<dbReference type="PANTHER" id="PTHR14773:SF0">
    <property type="entry name" value="WD REPEAT-CONTAINING PROTEIN 76"/>
    <property type="match status" value="1"/>
</dbReference>
<dbReference type="InterPro" id="IPR015943">
    <property type="entry name" value="WD40/YVTN_repeat-like_dom_sf"/>
</dbReference>
<evidence type="ECO:0000256" key="2">
    <source>
        <dbReference type="ARBA" id="ARBA00005434"/>
    </source>
</evidence>
<comment type="similarity">
    <text evidence="2">Belongs to the WD repeat DDB2/WDR76 family.</text>
</comment>
<proteinExistence type="inferred from homology"/>
<feature type="compositionally biased region" description="Polar residues" evidence="7">
    <location>
        <begin position="91"/>
        <end position="106"/>
    </location>
</feature>
<feature type="region of interest" description="Disordered" evidence="7">
    <location>
        <begin position="33"/>
        <end position="116"/>
    </location>
</feature>
<sequence length="487" mass="54305">MASSQKLTEYERKRLENIRRNDQMMAALKIHSKATELSASSKRERVVTKSYKVSPEKKPKTETPIVIRRSLRTRGMPPQFSDSKALDDTVEANSKNGKSLTESKPSPRNLGPLSMRDAYDGTLSDKVLIETILGVSKKPHEEFGVENGGDSIKDVSESGSSLELDSMNLNPENIARVVPGRIMNVRFMPCSNSRMIVVGNKFGNVGFWDVDSSTEDKDGIYLYHPHAGPISGISIQQHCLSKIFTSCYFGFIRLMDAEKEVFDLVYSSDDAIYSLSQRSDDVKCLYFSEGRGGLNIWDERVGKCSTQWNLHLDRINSIDFNSANTNSMATSSSEGTVCIWDLRRINTHQPKPLKEVRHNRAVQSAYFSPSGSYLATTSTDDTVGMVSGVNFEHTSMINHDNRTGRWLSSFRAIWGWDDSYVFIGNMKRGVNVISPAQKRTVFTLQSPHISAIPCRFDAHPYNVGMLAGATAGGQFNALQILGKNCYD</sequence>
<comment type="function">
    <text evidence="1">Specifically binds 5-hydroxymethylcytosine (5hmC), suggesting that it acts as a specific reader of 5hmC.</text>
</comment>
<dbReference type="GO" id="GO:0003677">
    <property type="term" value="F:DNA binding"/>
    <property type="evidence" value="ECO:0007669"/>
    <property type="project" value="TreeGrafter"/>
</dbReference>